<proteinExistence type="predicted"/>
<dbReference type="SUPFAM" id="SSF53067">
    <property type="entry name" value="Actin-like ATPase domain"/>
    <property type="match status" value="2"/>
</dbReference>
<gene>
    <name evidence="1" type="ORF">AVDCRST_MAG85-3133</name>
</gene>
<dbReference type="InterPro" id="IPR050696">
    <property type="entry name" value="FtsA/MreB"/>
</dbReference>
<dbReference type="InterPro" id="IPR043129">
    <property type="entry name" value="ATPase_NBD"/>
</dbReference>
<name>A0A6J4TJ13_9ACTN</name>
<dbReference type="Gene3D" id="3.30.1490.300">
    <property type="match status" value="1"/>
</dbReference>
<dbReference type="CDD" id="cd24049">
    <property type="entry name" value="ASKHA_NBD_PilM"/>
    <property type="match status" value="1"/>
</dbReference>
<organism evidence="1">
    <name type="scientific">uncultured Solirubrobacteraceae bacterium</name>
    <dbReference type="NCBI Taxonomy" id="1162706"/>
    <lineage>
        <taxon>Bacteria</taxon>
        <taxon>Bacillati</taxon>
        <taxon>Actinomycetota</taxon>
        <taxon>Thermoleophilia</taxon>
        <taxon>Solirubrobacterales</taxon>
        <taxon>Solirubrobacteraceae</taxon>
        <taxon>environmental samples</taxon>
    </lineage>
</organism>
<dbReference type="PANTHER" id="PTHR32432">
    <property type="entry name" value="CELL DIVISION PROTEIN FTSA-RELATED"/>
    <property type="match status" value="1"/>
</dbReference>
<dbReference type="PANTHER" id="PTHR32432:SF3">
    <property type="entry name" value="ETHANOLAMINE UTILIZATION PROTEIN EUTJ"/>
    <property type="match status" value="1"/>
</dbReference>
<dbReference type="Gene3D" id="3.30.420.40">
    <property type="match status" value="2"/>
</dbReference>
<dbReference type="Pfam" id="PF11104">
    <property type="entry name" value="PilM_2"/>
    <property type="match status" value="1"/>
</dbReference>
<dbReference type="EMBL" id="CADCVT010000346">
    <property type="protein sequence ID" value="CAA9524783.1"/>
    <property type="molecule type" value="Genomic_DNA"/>
</dbReference>
<dbReference type="PIRSF" id="PIRSF019169">
    <property type="entry name" value="PilM"/>
    <property type="match status" value="1"/>
</dbReference>
<accession>A0A6J4TJ13</accession>
<dbReference type="AlphaFoldDB" id="A0A6J4TJ13"/>
<reference evidence="1" key="1">
    <citation type="submission" date="2020-02" db="EMBL/GenBank/DDBJ databases">
        <authorList>
            <person name="Meier V. D."/>
        </authorList>
    </citation>
    <scope>NUCLEOTIDE SEQUENCE</scope>
    <source>
        <strain evidence="1">AVDCRST_MAG85</strain>
    </source>
</reference>
<protein>
    <recommendedName>
        <fullName evidence="2">SHS2 domain-containing protein</fullName>
    </recommendedName>
</protein>
<evidence type="ECO:0008006" key="2">
    <source>
        <dbReference type="Google" id="ProtNLM"/>
    </source>
</evidence>
<dbReference type="InterPro" id="IPR005883">
    <property type="entry name" value="PilM"/>
</dbReference>
<evidence type="ECO:0000313" key="1">
    <source>
        <dbReference type="EMBL" id="CAA9524783.1"/>
    </source>
</evidence>
<sequence length="369" mass="38116">MLRRSRPRSVAGLVIEPGFVAAASVAVNGHVALERAAVRSLDADVVKDGEVVDAASLATTLRDMWKESEGLPKRVRIGVANARIVVRVLDLPVVEDEQSLAAAVRFHAEQELPIPLDQAVLDFQKLGIVEGPEGPRLRCLVVVARRELVEGLLAAIRAAGLKAEGVDLSAFGMVRALAEGDEPKLYLTIGGLTNMAVSVEGNCIFTRVTGTSLEAIAETLASRCGLPLDEARGWLREAGTKGRAISASPAVAVGAAAGRGLDEEDAAEGSPLLVARGALLEGIRQIAGEIRSSLDFFHAQSLGTPVVASGVLTGPAAAIPGFAEALSAELGLEVVPSAIEVADGASIGTIDPYEVTVAAGLAIEEAPAR</sequence>